<keyword evidence="2" id="KW-1185">Reference proteome</keyword>
<reference evidence="1 2" key="1">
    <citation type="journal article" date="2019" name="Int. J. Syst. Evol. Microbiol.">
        <title>The Global Catalogue of Microorganisms (GCM) 10K type strain sequencing project: providing services to taxonomists for standard genome sequencing and annotation.</title>
        <authorList>
            <consortium name="The Broad Institute Genomics Platform"/>
            <consortium name="The Broad Institute Genome Sequencing Center for Infectious Disease"/>
            <person name="Wu L."/>
            <person name="Ma J."/>
        </authorList>
    </citation>
    <scope>NUCLEOTIDE SEQUENCE [LARGE SCALE GENOMIC DNA]</scope>
    <source>
        <strain evidence="1 2">R28</strain>
    </source>
</reference>
<dbReference type="Proteomes" id="UP001596352">
    <property type="component" value="Unassembled WGS sequence"/>
</dbReference>
<gene>
    <name evidence="1" type="ORF">ACFQKC_13530</name>
</gene>
<dbReference type="EMBL" id="JBHSZY010000013">
    <property type="protein sequence ID" value="MFC7074072.1"/>
    <property type="molecule type" value="Genomic_DNA"/>
</dbReference>
<evidence type="ECO:0000313" key="1">
    <source>
        <dbReference type="EMBL" id="MFC7074072.1"/>
    </source>
</evidence>
<organism evidence="1 2">
    <name type="scientific">Halovenus rubra</name>
    <dbReference type="NCBI Taxonomy" id="869890"/>
    <lineage>
        <taxon>Archaea</taxon>
        <taxon>Methanobacteriati</taxon>
        <taxon>Methanobacteriota</taxon>
        <taxon>Stenosarchaea group</taxon>
        <taxon>Halobacteria</taxon>
        <taxon>Halobacteriales</taxon>
        <taxon>Haloarculaceae</taxon>
        <taxon>Halovenus</taxon>
    </lineage>
</organism>
<name>A0ACC7E1Y5_9EURY</name>
<evidence type="ECO:0000313" key="2">
    <source>
        <dbReference type="Proteomes" id="UP001596352"/>
    </source>
</evidence>
<proteinExistence type="predicted"/>
<accession>A0ACC7E1Y5</accession>
<protein>
    <submittedName>
        <fullName evidence="1">PAS domain S-box protein</fullName>
    </submittedName>
</protein>
<sequence>MEKAPIGITISDPQQDDNPLIYVNEEYVEMTGYTKDEALGRNCRFLQGSDTSEKAVAAMRNAVDSVNSVTVELRNYRKDGSQFWNRVSISPVTTEDGEVTHFAGFQQHITESKQAQLDLERTSRFLKETQEVADVGGWEVDLRSDSLRWTKEVYRIHGVDTDFEPTVEEAIDLYHPEDRATMQDAVEQATTEGEPYDEEVRIVRPDGEVRWTRARGEPRYEDGEIVGVRGTFQDITEQKTRESQLRESNERLEQFAYVASHDLQEPLRTISNYTEILAEDYAEDLDEEAQRFIDVVVTGSERMQSMINGLLDYSRVTTRGGEFEPVETEEVIADTVADLEIMLDEHDGTVETGDLPTVEADGNQLHQVFQNLVKNALEHSGEDPATIEIRGSEEPNQYRFEVEDDGPGIAESRQEKIFRIFKSGEQYQTQSQAKGLGLAICDNIVRRHGGEIWVESELDDGATFVFTISKDKEDAT</sequence>
<comment type="caution">
    <text evidence="1">The sequence shown here is derived from an EMBL/GenBank/DDBJ whole genome shotgun (WGS) entry which is preliminary data.</text>
</comment>